<evidence type="ECO:0000313" key="2">
    <source>
        <dbReference type="EMBL" id="RKN32214.1"/>
    </source>
</evidence>
<evidence type="ECO:0000313" key="3">
    <source>
        <dbReference type="Proteomes" id="UP000275865"/>
    </source>
</evidence>
<sequence length="219" mass="23494">MTRAVVFAGPSIDAAAIAEIAPVEVRPPVKRGDIDLLLADPEPPTHIGIVDGQFLQGLMISPKEVLRAIDRHPGPVRVFGSSSMGALRAAELVTEGMVGVGQVFEMYRSGTVYADDEVAITFDPDSLRALCEPMVNIRVAIAAAVARGVISSASSAIVLAAAKELYFPDRTYARILRLSVVRDKVSDQELVALREFLDTDAPNAKRDDAVALLRRMDLG</sequence>
<proteinExistence type="predicted"/>
<evidence type="ECO:0000259" key="1">
    <source>
        <dbReference type="Pfam" id="PF07812"/>
    </source>
</evidence>
<dbReference type="Proteomes" id="UP000275865">
    <property type="component" value="Unassembled WGS sequence"/>
</dbReference>
<name>A0A3A9YD89_9ACTN</name>
<dbReference type="InterPro" id="IPR012924">
    <property type="entry name" value="TfuA_core"/>
</dbReference>
<feature type="domain" description="TfuA-like core" evidence="1">
    <location>
        <begin position="51"/>
        <end position="171"/>
    </location>
</feature>
<dbReference type="EMBL" id="RAZT01000006">
    <property type="protein sequence ID" value="RKN32214.1"/>
    <property type="molecule type" value="Genomic_DNA"/>
</dbReference>
<gene>
    <name evidence="2" type="ORF">D7044_13150</name>
</gene>
<accession>A0A3A9YD89</accession>
<comment type="caution">
    <text evidence="2">The sequence shown here is derived from an EMBL/GenBank/DDBJ whole genome shotgun (WGS) entry which is preliminary data.</text>
</comment>
<protein>
    <recommendedName>
        <fullName evidence="1">TfuA-like core domain-containing protein</fullName>
    </recommendedName>
</protein>
<reference evidence="2 3" key="1">
    <citation type="submission" date="2018-09" db="EMBL/GenBank/DDBJ databases">
        <title>Micromonospora sp. nov. MS1-9, isolated from a root of Musa sp.</title>
        <authorList>
            <person name="Kuncharoen N."/>
            <person name="Kudo T."/>
            <person name="Ohkuma M."/>
            <person name="Yuki M."/>
            <person name="Tanasupawat S."/>
        </authorList>
    </citation>
    <scope>NUCLEOTIDE SEQUENCE [LARGE SCALE GENOMIC DNA]</scope>
    <source>
        <strain evidence="2 3">MS1-9</strain>
    </source>
</reference>
<dbReference type="RefSeq" id="WP_120688999.1">
    <property type="nucleotide sequence ID" value="NZ_RAZT01000006.1"/>
</dbReference>
<organism evidence="2 3">
    <name type="scientific">Micromonospora musae</name>
    <dbReference type="NCBI Taxonomy" id="1894970"/>
    <lineage>
        <taxon>Bacteria</taxon>
        <taxon>Bacillati</taxon>
        <taxon>Actinomycetota</taxon>
        <taxon>Actinomycetes</taxon>
        <taxon>Micromonosporales</taxon>
        <taxon>Micromonosporaceae</taxon>
        <taxon>Micromonospora</taxon>
    </lineage>
</organism>
<dbReference type="AlphaFoldDB" id="A0A3A9YD89"/>
<dbReference type="Pfam" id="PF07812">
    <property type="entry name" value="TfuA"/>
    <property type="match status" value="1"/>
</dbReference>